<protein>
    <submittedName>
        <fullName evidence="2">Uncharacterized protein</fullName>
    </submittedName>
</protein>
<evidence type="ECO:0000313" key="3">
    <source>
        <dbReference type="Proteomes" id="UP000076532"/>
    </source>
</evidence>
<accession>A0A165XU60</accession>
<organism evidence="2 3">
    <name type="scientific">Athelia psychrophila</name>
    <dbReference type="NCBI Taxonomy" id="1759441"/>
    <lineage>
        <taxon>Eukaryota</taxon>
        <taxon>Fungi</taxon>
        <taxon>Dikarya</taxon>
        <taxon>Basidiomycota</taxon>
        <taxon>Agaricomycotina</taxon>
        <taxon>Agaricomycetes</taxon>
        <taxon>Agaricomycetidae</taxon>
        <taxon>Atheliales</taxon>
        <taxon>Atheliaceae</taxon>
        <taxon>Athelia</taxon>
    </lineage>
</organism>
<evidence type="ECO:0000256" key="1">
    <source>
        <dbReference type="SAM" id="MobiDB-lite"/>
    </source>
</evidence>
<dbReference type="AlphaFoldDB" id="A0A165XU60"/>
<name>A0A165XU60_9AGAM</name>
<feature type="region of interest" description="Disordered" evidence="1">
    <location>
        <begin position="1"/>
        <end position="20"/>
    </location>
</feature>
<evidence type="ECO:0000313" key="2">
    <source>
        <dbReference type="EMBL" id="KZP08903.1"/>
    </source>
</evidence>
<sequence>MSQTNTSNTRDSEINNVGRDQVSLLSTRDTTTITIYQSNYYFYSSPAAVTASQSVNGSSAGTRDRGSEETQARAEDGGVVFTGAGSLMRKLWLILVCLLLICSI</sequence>
<reference evidence="2 3" key="1">
    <citation type="journal article" date="2016" name="Mol. Biol. Evol.">
        <title>Comparative Genomics of Early-Diverging Mushroom-Forming Fungi Provides Insights into the Origins of Lignocellulose Decay Capabilities.</title>
        <authorList>
            <person name="Nagy L.G."/>
            <person name="Riley R."/>
            <person name="Tritt A."/>
            <person name="Adam C."/>
            <person name="Daum C."/>
            <person name="Floudas D."/>
            <person name="Sun H."/>
            <person name="Yadav J.S."/>
            <person name="Pangilinan J."/>
            <person name="Larsson K.H."/>
            <person name="Matsuura K."/>
            <person name="Barry K."/>
            <person name="Labutti K."/>
            <person name="Kuo R."/>
            <person name="Ohm R.A."/>
            <person name="Bhattacharya S.S."/>
            <person name="Shirouzu T."/>
            <person name="Yoshinaga Y."/>
            <person name="Martin F.M."/>
            <person name="Grigoriev I.V."/>
            <person name="Hibbett D.S."/>
        </authorList>
    </citation>
    <scope>NUCLEOTIDE SEQUENCE [LARGE SCALE GENOMIC DNA]</scope>
    <source>
        <strain evidence="2 3">CBS 109695</strain>
    </source>
</reference>
<feature type="compositionally biased region" description="Basic and acidic residues" evidence="1">
    <location>
        <begin position="62"/>
        <end position="73"/>
    </location>
</feature>
<dbReference type="Proteomes" id="UP000076532">
    <property type="component" value="Unassembled WGS sequence"/>
</dbReference>
<feature type="region of interest" description="Disordered" evidence="1">
    <location>
        <begin position="53"/>
        <end position="73"/>
    </location>
</feature>
<gene>
    <name evidence="2" type="ORF">FIBSPDRAFT_874065</name>
</gene>
<proteinExistence type="predicted"/>
<feature type="non-terminal residue" evidence="2">
    <location>
        <position position="104"/>
    </location>
</feature>
<keyword evidence="3" id="KW-1185">Reference proteome</keyword>
<dbReference type="EMBL" id="KV417711">
    <property type="protein sequence ID" value="KZP08903.1"/>
    <property type="molecule type" value="Genomic_DNA"/>
</dbReference>